<comment type="function">
    <text evidence="7">Mitochondrial ribosome (mitoribosome) assembly factor. Binds at the interface of the head and body domains of the mitochondrial small ribosomal subunit (mt-SSU), occluding the mRNA channel and preventing compaction of the head domain towards the body. Probable inactive methyltransferase: retains the characteristic folding and ability to bind S-adenosyl-L-methionine, but it probably lost its methyltransferase activity.</text>
</comment>
<keyword evidence="10" id="KW-1185">Reference proteome</keyword>
<keyword evidence="6" id="KW-0496">Mitochondrion</keyword>
<dbReference type="GO" id="GO:0046872">
    <property type="term" value="F:metal ion binding"/>
    <property type="evidence" value="ECO:0007669"/>
    <property type="project" value="UniProtKB-KW"/>
</dbReference>
<accession>A0A8H4VJH7</accession>
<evidence type="ECO:0000256" key="7">
    <source>
        <dbReference type="ARBA" id="ARBA00045681"/>
    </source>
</evidence>
<gene>
    <name evidence="9" type="ORF">D9613_004165</name>
</gene>
<keyword evidence="4" id="KW-0408">Iron</keyword>
<evidence type="ECO:0000313" key="10">
    <source>
        <dbReference type="Proteomes" id="UP000521872"/>
    </source>
</evidence>
<sequence length="661" mass="73969">MLRNSVSLPLRSRTTLSSKLVQSSASFSSSSSRRHAAVNPALNLDPSYKALLEDVNISLKNHKPSPSAMHRVLEVMPGASTALQVSMDDWSSMEVSSGTVFEEEEYEAREERKSPAALFGSDQISLTLLPFELQMAINGLISDSQKSTLRSDAVRLFRAPTDHETDNDWDAQYAAEYTSRQKAHKHAIRDGTAFATVALPAHYSVITSVLHHVKRRMDSSWEIDKVIDWGAGSGSGLWASLYSFQRDDAEYGEDGRGRVALGTTMKRYTGIDKRDGLVTIGKRLIENTPRGSFKAIWKRTFKEEDKVFPGEGERTIALSAFMLTTLPTAFAQKTIVKEMWDSGAHTIVLIDHNTKEGFEAVAHAREYMLELGRAELEDPELAQSELLGSHVLAPCPHDHACPLLTSKRSSLVCGFSQRLQRPSFLQKTKHSKFGHENTGYSYVVIRRGTRPAPVDSAVGRIGGIGKRALEDHRLANLPIKELQIHTDEAGTKLETSVVDESSLSNVSEAEDLLDPEGPEMQSQLRREAYQWPRLVFRPLKKSGHIILDSCTAEGKIMRLTIPKSQGKQPYYDARKSSWGDIFPHAPKNRPVEYLGLKSREKRDDEDDDGDFLSGRDIGKRKDSFEEGKHRTYSGIAENLREKKKLSKREFAKTRGNKVWTD</sequence>
<organism evidence="9 10">
    <name type="scientific">Agrocybe pediades</name>
    <dbReference type="NCBI Taxonomy" id="84607"/>
    <lineage>
        <taxon>Eukaryota</taxon>
        <taxon>Fungi</taxon>
        <taxon>Dikarya</taxon>
        <taxon>Basidiomycota</taxon>
        <taxon>Agaricomycotina</taxon>
        <taxon>Agaricomycetes</taxon>
        <taxon>Agaricomycetidae</taxon>
        <taxon>Agaricales</taxon>
        <taxon>Agaricineae</taxon>
        <taxon>Strophariaceae</taxon>
        <taxon>Agrocybe</taxon>
    </lineage>
</organism>
<evidence type="ECO:0000256" key="8">
    <source>
        <dbReference type="SAM" id="MobiDB-lite"/>
    </source>
</evidence>
<dbReference type="AlphaFoldDB" id="A0A8H4VJH7"/>
<proteinExistence type="predicted"/>
<dbReference type="PANTHER" id="PTHR13184">
    <property type="entry name" value="37S RIBOSOMAL PROTEIN S22"/>
    <property type="match status" value="1"/>
</dbReference>
<dbReference type="InterPro" id="IPR015324">
    <property type="entry name" value="Ribosomal_Rsm22-like"/>
</dbReference>
<evidence type="ECO:0000313" key="9">
    <source>
        <dbReference type="EMBL" id="KAF4611952.1"/>
    </source>
</evidence>
<dbReference type="InterPro" id="IPR052571">
    <property type="entry name" value="Mt_RNA_Methyltransferase"/>
</dbReference>
<evidence type="ECO:0000256" key="2">
    <source>
        <dbReference type="ARBA" id="ARBA00022723"/>
    </source>
</evidence>
<name>A0A8H4VJH7_9AGAR</name>
<evidence type="ECO:0000256" key="3">
    <source>
        <dbReference type="ARBA" id="ARBA00022946"/>
    </source>
</evidence>
<dbReference type="GO" id="GO:0051536">
    <property type="term" value="F:iron-sulfur cluster binding"/>
    <property type="evidence" value="ECO:0007669"/>
    <property type="project" value="UniProtKB-KW"/>
</dbReference>
<keyword evidence="3" id="KW-0809">Transit peptide</keyword>
<keyword evidence="5" id="KW-0411">Iron-sulfur</keyword>
<evidence type="ECO:0000256" key="6">
    <source>
        <dbReference type="ARBA" id="ARBA00023128"/>
    </source>
</evidence>
<feature type="compositionally biased region" description="Basic and acidic residues" evidence="8">
    <location>
        <begin position="616"/>
        <end position="629"/>
    </location>
</feature>
<dbReference type="GO" id="GO:0005763">
    <property type="term" value="C:mitochondrial small ribosomal subunit"/>
    <property type="evidence" value="ECO:0007669"/>
    <property type="project" value="TreeGrafter"/>
</dbReference>
<comment type="caution">
    <text evidence="9">The sequence shown here is derived from an EMBL/GenBank/DDBJ whole genome shotgun (WGS) entry which is preliminary data.</text>
</comment>
<feature type="region of interest" description="Disordered" evidence="8">
    <location>
        <begin position="595"/>
        <end position="631"/>
    </location>
</feature>
<dbReference type="PANTHER" id="PTHR13184:SF5">
    <property type="entry name" value="METHYLTRANSFERASE-LIKE PROTEIN 17, MITOCHONDRIAL"/>
    <property type="match status" value="1"/>
</dbReference>
<keyword evidence="2" id="KW-0479">Metal-binding</keyword>
<dbReference type="Proteomes" id="UP000521872">
    <property type="component" value="Unassembled WGS sequence"/>
</dbReference>
<reference evidence="9 10" key="1">
    <citation type="submission" date="2019-12" db="EMBL/GenBank/DDBJ databases">
        <authorList>
            <person name="Floudas D."/>
            <person name="Bentzer J."/>
            <person name="Ahren D."/>
            <person name="Johansson T."/>
            <person name="Persson P."/>
            <person name="Tunlid A."/>
        </authorList>
    </citation>
    <scope>NUCLEOTIDE SEQUENCE [LARGE SCALE GENOMIC DNA]</scope>
    <source>
        <strain evidence="9 10">CBS 102.39</strain>
    </source>
</reference>
<dbReference type="GO" id="GO:0008168">
    <property type="term" value="F:methyltransferase activity"/>
    <property type="evidence" value="ECO:0007669"/>
    <property type="project" value="InterPro"/>
</dbReference>
<comment type="subcellular location">
    <subcellularLocation>
        <location evidence="1">Mitochondrion</location>
    </subcellularLocation>
</comment>
<dbReference type="GO" id="GO:0003735">
    <property type="term" value="F:structural constituent of ribosome"/>
    <property type="evidence" value="ECO:0007669"/>
    <property type="project" value="TreeGrafter"/>
</dbReference>
<dbReference type="EMBL" id="JAACJL010000057">
    <property type="protein sequence ID" value="KAF4611952.1"/>
    <property type="molecule type" value="Genomic_DNA"/>
</dbReference>
<evidence type="ECO:0000256" key="4">
    <source>
        <dbReference type="ARBA" id="ARBA00023004"/>
    </source>
</evidence>
<evidence type="ECO:0000256" key="5">
    <source>
        <dbReference type="ARBA" id="ARBA00023014"/>
    </source>
</evidence>
<dbReference type="GO" id="GO:0006412">
    <property type="term" value="P:translation"/>
    <property type="evidence" value="ECO:0007669"/>
    <property type="project" value="InterPro"/>
</dbReference>
<dbReference type="Pfam" id="PF09243">
    <property type="entry name" value="Rsm22"/>
    <property type="match status" value="2"/>
</dbReference>
<evidence type="ECO:0000256" key="1">
    <source>
        <dbReference type="ARBA" id="ARBA00004173"/>
    </source>
</evidence>
<evidence type="ECO:0008006" key="11">
    <source>
        <dbReference type="Google" id="ProtNLM"/>
    </source>
</evidence>
<protein>
    <recommendedName>
        <fullName evidence="11">Rsm22-domain-containing protein</fullName>
    </recommendedName>
</protein>